<dbReference type="EMBL" id="JANCLU010000022">
    <property type="protein sequence ID" value="MCP8940524.1"/>
    <property type="molecule type" value="Genomic_DNA"/>
</dbReference>
<sequence>MRHAERLPNTDFRYDIRLIDRERVSVGNGRIEGVRIASEPGSEWTVVVCLDAHAVCRQNGRETRLRTGHGIFLPPNPYEIDYYGGSELLGARFMTAALAETCEALGAPDALARVESRGEPLTFLVPACGVSRVARLWLERSADNAIPEPARARIDQLHEDLLLAEAAASLIRAAEEMADRAAADRAKAERAVAFMLANIAAPIGPSQIARGAGLSIRALQYVFRAVHGVTPGVYLRNLRLERARALLLDLGDESSVADVARACGLHHLGEFGAAYRARFGERPSETLRRGG</sequence>
<reference evidence="5 6" key="1">
    <citation type="submission" date="2022-07" db="EMBL/GenBank/DDBJ databases">
        <authorList>
            <person name="Li W.-J."/>
            <person name="Deng Q.-Q."/>
        </authorList>
    </citation>
    <scope>NUCLEOTIDE SEQUENCE [LARGE SCALE GENOMIC DNA]</scope>
    <source>
        <strain evidence="5 6">SYSU M60028</strain>
    </source>
</reference>
<accession>A0ABT1LGH0</accession>
<comment type="caution">
    <text evidence="5">The sequence shown here is derived from an EMBL/GenBank/DDBJ whole genome shotgun (WGS) entry which is preliminary data.</text>
</comment>
<dbReference type="InterPro" id="IPR050204">
    <property type="entry name" value="AraC_XylS_family_regulators"/>
</dbReference>
<keyword evidence="6" id="KW-1185">Reference proteome</keyword>
<evidence type="ECO:0000259" key="4">
    <source>
        <dbReference type="PROSITE" id="PS01124"/>
    </source>
</evidence>
<evidence type="ECO:0000313" key="6">
    <source>
        <dbReference type="Proteomes" id="UP001205890"/>
    </source>
</evidence>
<name>A0ABT1LGH0_9HYPH</name>
<organism evidence="5 6">
    <name type="scientific">Alsobacter ponti</name>
    <dbReference type="NCBI Taxonomy" id="2962936"/>
    <lineage>
        <taxon>Bacteria</taxon>
        <taxon>Pseudomonadati</taxon>
        <taxon>Pseudomonadota</taxon>
        <taxon>Alphaproteobacteria</taxon>
        <taxon>Hyphomicrobiales</taxon>
        <taxon>Alsobacteraceae</taxon>
        <taxon>Alsobacter</taxon>
    </lineage>
</organism>
<dbReference type="SUPFAM" id="SSF46689">
    <property type="entry name" value="Homeodomain-like"/>
    <property type="match status" value="1"/>
</dbReference>
<dbReference type="InterPro" id="IPR018060">
    <property type="entry name" value="HTH_AraC"/>
</dbReference>
<evidence type="ECO:0000256" key="1">
    <source>
        <dbReference type="ARBA" id="ARBA00023015"/>
    </source>
</evidence>
<keyword evidence="2" id="KW-0238">DNA-binding</keyword>
<dbReference type="PROSITE" id="PS01124">
    <property type="entry name" value="HTH_ARAC_FAMILY_2"/>
    <property type="match status" value="1"/>
</dbReference>
<keyword evidence="3" id="KW-0804">Transcription</keyword>
<gene>
    <name evidence="5" type="ORF">NK718_18515</name>
</gene>
<dbReference type="Pfam" id="PF12833">
    <property type="entry name" value="HTH_18"/>
    <property type="match status" value="1"/>
</dbReference>
<dbReference type="InterPro" id="IPR009057">
    <property type="entry name" value="Homeodomain-like_sf"/>
</dbReference>
<dbReference type="PANTHER" id="PTHR46796">
    <property type="entry name" value="HTH-TYPE TRANSCRIPTIONAL ACTIVATOR RHAS-RELATED"/>
    <property type="match status" value="1"/>
</dbReference>
<dbReference type="SMART" id="SM00342">
    <property type="entry name" value="HTH_ARAC"/>
    <property type="match status" value="1"/>
</dbReference>
<feature type="domain" description="HTH araC/xylS-type" evidence="4">
    <location>
        <begin position="189"/>
        <end position="289"/>
    </location>
</feature>
<dbReference type="Gene3D" id="1.10.10.60">
    <property type="entry name" value="Homeodomain-like"/>
    <property type="match status" value="1"/>
</dbReference>
<protein>
    <submittedName>
        <fullName evidence="5">AraC family transcriptional regulator</fullName>
    </submittedName>
</protein>
<keyword evidence="1" id="KW-0805">Transcription regulation</keyword>
<evidence type="ECO:0000256" key="2">
    <source>
        <dbReference type="ARBA" id="ARBA00023125"/>
    </source>
</evidence>
<proteinExistence type="predicted"/>
<dbReference type="RefSeq" id="WP_254745361.1">
    <property type="nucleotide sequence ID" value="NZ_JANCLU010000022.1"/>
</dbReference>
<dbReference type="Proteomes" id="UP001205890">
    <property type="component" value="Unassembled WGS sequence"/>
</dbReference>
<evidence type="ECO:0000313" key="5">
    <source>
        <dbReference type="EMBL" id="MCP8940524.1"/>
    </source>
</evidence>
<evidence type="ECO:0000256" key="3">
    <source>
        <dbReference type="ARBA" id="ARBA00023163"/>
    </source>
</evidence>